<keyword evidence="1" id="KW-0472">Membrane</keyword>
<organism evidence="2">
    <name type="scientific">Bradyrhizobium septentrionale</name>
    <dbReference type="NCBI Taxonomy" id="1404411"/>
    <lineage>
        <taxon>Bacteria</taxon>
        <taxon>Pseudomonadati</taxon>
        <taxon>Pseudomonadota</taxon>
        <taxon>Alphaproteobacteria</taxon>
        <taxon>Hyphomicrobiales</taxon>
        <taxon>Nitrobacteraceae</taxon>
        <taxon>Bradyrhizobium</taxon>
    </lineage>
</organism>
<evidence type="ECO:0000256" key="1">
    <source>
        <dbReference type="SAM" id="Phobius"/>
    </source>
</evidence>
<dbReference type="EMBL" id="JAAOLE020000001">
    <property type="protein sequence ID" value="NVI45057.1"/>
    <property type="molecule type" value="Genomic_DNA"/>
</dbReference>
<evidence type="ECO:0000313" key="2">
    <source>
        <dbReference type="EMBL" id="NVI45057.1"/>
    </source>
</evidence>
<sequence>MIAPDKLWIGWSLIGTAALGGIGLGLHHFGRKFFVVPVTACGLWWNYWYYTNALRSIEPIKPTSIVSDTPAPAAKPVAVLQPAKPRLISTNRAMILACDKPKPEKPQSRKERQADLDRYLDLMRKIIGLDVKGSLGGDDEIRLQIFEQTSPLIVVKSQSYLLKRVGDQLYVRITKEFVEGDFVSIVASLSVNPDDPAAKETATKIEQLTHSDPGKCKFL</sequence>
<feature type="transmembrane region" description="Helical" evidence="1">
    <location>
        <begin position="6"/>
        <end position="26"/>
    </location>
</feature>
<reference evidence="3" key="2">
    <citation type="journal article" date="2021" name="Int. J. Syst. Evol. Microbiol.">
        <title>Bradyrhizobium septentrionale sp. nov. (sv. septentrionale) and Bradyrhizobium quebecense sp. nov. (sv. septentrionale) associated with legumes native to Canada possess rearranged symbiosis genes and numerous insertion sequences.</title>
        <authorList>
            <person name="Bromfield E.S.P."/>
            <person name="Cloutier S."/>
        </authorList>
    </citation>
    <scope>NUCLEOTIDE SEQUENCE</scope>
    <source>
        <strain evidence="3">5S5</strain>
    </source>
</reference>
<keyword evidence="4" id="KW-1185">Reference proteome</keyword>
<proteinExistence type="predicted"/>
<dbReference type="EMBL" id="CP147711">
    <property type="protein sequence ID" value="WXC76991.1"/>
    <property type="molecule type" value="Genomic_DNA"/>
</dbReference>
<keyword evidence="1" id="KW-1133">Transmembrane helix</keyword>
<dbReference type="RefSeq" id="WP_166204470.1">
    <property type="nucleotide sequence ID" value="NZ_CP088285.1"/>
</dbReference>
<evidence type="ECO:0000313" key="3">
    <source>
        <dbReference type="EMBL" id="WXC76991.1"/>
    </source>
</evidence>
<accession>A0A974A1W5</accession>
<reference evidence="2" key="1">
    <citation type="submission" date="2020-06" db="EMBL/GenBank/DDBJ databases">
        <title>Whole Genome Sequence of Bradyrhizobium sp. Strain 1S1.</title>
        <authorList>
            <person name="Bromfield E.S.P."/>
            <person name="Cloutier S."/>
        </authorList>
    </citation>
    <scope>NUCLEOTIDE SEQUENCE [LARGE SCALE GENOMIC DNA]</scope>
    <source>
        <strain evidence="2">1S1</strain>
    </source>
</reference>
<feature type="transmembrane region" description="Helical" evidence="1">
    <location>
        <begin position="33"/>
        <end position="50"/>
    </location>
</feature>
<evidence type="ECO:0000313" key="4">
    <source>
        <dbReference type="Proteomes" id="UP001432046"/>
    </source>
</evidence>
<dbReference type="Proteomes" id="UP001432046">
    <property type="component" value="Chromosome"/>
</dbReference>
<gene>
    <name evidence="2" type="ORF">HAP48_019275</name>
    <name evidence="3" type="ORF">WDK88_26375</name>
</gene>
<dbReference type="AlphaFoldDB" id="A0A974A1W5"/>
<keyword evidence="1" id="KW-0812">Transmembrane</keyword>
<protein>
    <submittedName>
        <fullName evidence="2">Uncharacterized protein</fullName>
    </submittedName>
</protein>
<reference evidence="3" key="3">
    <citation type="submission" date="2024-03" db="EMBL/GenBank/DDBJ databases">
        <authorList>
            <person name="Bromfield E.S.P."/>
            <person name="Cloutier S."/>
        </authorList>
    </citation>
    <scope>NUCLEOTIDE SEQUENCE</scope>
    <source>
        <strain evidence="3">5S5</strain>
    </source>
</reference>
<name>A0A974A1W5_9BRAD</name>